<keyword evidence="4 11" id="KW-0347">Helicase</keyword>
<dbReference type="InterPro" id="IPR014017">
    <property type="entry name" value="DNA_helicase_UvrD-like_C"/>
</dbReference>
<evidence type="ECO:0000256" key="3">
    <source>
        <dbReference type="ARBA" id="ARBA00022801"/>
    </source>
</evidence>
<dbReference type="PANTHER" id="PTHR11070">
    <property type="entry name" value="UVRD / RECB / PCRA DNA HELICASE FAMILY MEMBER"/>
    <property type="match status" value="1"/>
</dbReference>
<dbReference type="Gene3D" id="1.10.486.10">
    <property type="entry name" value="PCRA, domain 4"/>
    <property type="match status" value="1"/>
</dbReference>
<proteinExistence type="inferred from homology"/>
<dbReference type="Proteomes" id="UP001207626">
    <property type="component" value="Unassembled WGS sequence"/>
</dbReference>
<dbReference type="InterPro" id="IPR013986">
    <property type="entry name" value="DExx_box_DNA_helicase_dom_sf"/>
</dbReference>
<name>A0ABT4DSX2_9BACL</name>
<dbReference type="PROSITE" id="PS51198">
    <property type="entry name" value="UVRD_HELICASE_ATP_BIND"/>
    <property type="match status" value="1"/>
</dbReference>
<keyword evidence="2 11" id="KW-0547">Nucleotide-binding</keyword>
<evidence type="ECO:0000313" key="14">
    <source>
        <dbReference type="EMBL" id="MCY9519348.1"/>
    </source>
</evidence>
<dbReference type="EC" id="5.6.2.4" evidence="9"/>
<keyword evidence="6" id="KW-0238">DNA-binding</keyword>
<feature type="binding site" evidence="11">
    <location>
        <begin position="80"/>
        <end position="87"/>
    </location>
    <ligand>
        <name>ATP</name>
        <dbReference type="ChEBI" id="CHEBI:30616"/>
    </ligand>
</feature>
<evidence type="ECO:0000259" key="12">
    <source>
        <dbReference type="PROSITE" id="PS51198"/>
    </source>
</evidence>
<protein>
    <recommendedName>
        <fullName evidence="9">DNA 3'-5' helicase</fullName>
        <ecNumber evidence="9">5.6.2.4</ecNumber>
    </recommendedName>
</protein>
<dbReference type="SUPFAM" id="SSF52540">
    <property type="entry name" value="P-loop containing nucleoside triphosphate hydrolases"/>
    <property type="match status" value="1"/>
</dbReference>
<dbReference type="Gene3D" id="3.40.50.300">
    <property type="entry name" value="P-loop containing nucleotide triphosphate hydrolases"/>
    <property type="match status" value="2"/>
</dbReference>
<dbReference type="CDD" id="cd18807">
    <property type="entry name" value="SF1_C_UvrD"/>
    <property type="match status" value="1"/>
</dbReference>
<dbReference type="InterPro" id="IPR014016">
    <property type="entry name" value="UvrD-like_ATP-bd"/>
</dbReference>
<dbReference type="Gene3D" id="1.10.10.160">
    <property type="match status" value="1"/>
</dbReference>
<evidence type="ECO:0000256" key="1">
    <source>
        <dbReference type="ARBA" id="ARBA00009922"/>
    </source>
</evidence>
<evidence type="ECO:0000256" key="7">
    <source>
        <dbReference type="ARBA" id="ARBA00023235"/>
    </source>
</evidence>
<keyword evidence="15" id="KW-1185">Reference proteome</keyword>
<keyword evidence="5 11" id="KW-0067">ATP-binding</keyword>
<evidence type="ECO:0000256" key="6">
    <source>
        <dbReference type="ARBA" id="ARBA00023125"/>
    </source>
</evidence>
<accession>A0ABT4DSX2</accession>
<evidence type="ECO:0000256" key="8">
    <source>
        <dbReference type="ARBA" id="ARBA00034617"/>
    </source>
</evidence>
<evidence type="ECO:0000256" key="11">
    <source>
        <dbReference type="PROSITE-ProRule" id="PRU00560"/>
    </source>
</evidence>
<keyword evidence="7" id="KW-0413">Isomerase</keyword>
<feature type="domain" description="UvrD-like helicase C-terminal" evidence="13">
    <location>
        <begin position="334"/>
        <end position="648"/>
    </location>
</feature>
<dbReference type="PROSITE" id="PS51217">
    <property type="entry name" value="UVRD_HELICASE_CTER"/>
    <property type="match status" value="1"/>
</dbReference>
<dbReference type="RefSeq" id="WP_087431787.1">
    <property type="nucleotide sequence ID" value="NZ_JAMDLV010000034.1"/>
</dbReference>
<evidence type="ECO:0000256" key="10">
    <source>
        <dbReference type="ARBA" id="ARBA00048988"/>
    </source>
</evidence>
<keyword evidence="3 11" id="KW-0378">Hydrolase</keyword>
<organism evidence="14 15">
    <name type="scientific">Paenibacillus apiarius</name>
    <dbReference type="NCBI Taxonomy" id="46240"/>
    <lineage>
        <taxon>Bacteria</taxon>
        <taxon>Bacillati</taxon>
        <taxon>Bacillota</taxon>
        <taxon>Bacilli</taxon>
        <taxon>Bacillales</taxon>
        <taxon>Paenibacillaceae</taxon>
        <taxon>Paenibacillus</taxon>
    </lineage>
</organism>
<evidence type="ECO:0000256" key="9">
    <source>
        <dbReference type="ARBA" id="ARBA00034808"/>
    </source>
</evidence>
<comment type="catalytic activity">
    <reaction evidence="10">
        <text>ATP + H2O = ADP + phosphate + H(+)</text>
        <dbReference type="Rhea" id="RHEA:13065"/>
        <dbReference type="ChEBI" id="CHEBI:15377"/>
        <dbReference type="ChEBI" id="CHEBI:15378"/>
        <dbReference type="ChEBI" id="CHEBI:30616"/>
        <dbReference type="ChEBI" id="CHEBI:43474"/>
        <dbReference type="ChEBI" id="CHEBI:456216"/>
        <dbReference type="EC" id="5.6.2.4"/>
    </reaction>
</comment>
<reference evidence="14 15" key="1">
    <citation type="submission" date="2022-05" db="EMBL/GenBank/DDBJ databases">
        <title>Genome Sequencing of Bee-Associated Microbes.</title>
        <authorList>
            <person name="Dunlap C."/>
        </authorList>
    </citation>
    <scope>NUCLEOTIDE SEQUENCE [LARGE SCALE GENOMIC DNA]</scope>
    <source>
        <strain evidence="14 15">NRRL NRS-1438</strain>
    </source>
</reference>
<dbReference type="Pfam" id="PF13361">
    <property type="entry name" value="UvrD_C"/>
    <property type="match status" value="1"/>
</dbReference>
<evidence type="ECO:0000256" key="5">
    <source>
        <dbReference type="ARBA" id="ARBA00022840"/>
    </source>
</evidence>
<comment type="catalytic activity">
    <reaction evidence="8">
        <text>Couples ATP hydrolysis with the unwinding of duplex DNA by translocating in the 3'-5' direction.</text>
        <dbReference type="EC" id="5.6.2.4"/>
    </reaction>
</comment>
<dbReference type="InterPro" id="IPR027417">
    <property type="entry name" value="P-loop_NTPase"/>
</dbReference>
<comment type="caution">
    <text evidence="14">The sequence shown here is derived from an EMBL/GenBank/DDBJ whole genome shotgun (WGS) entry which is preliminary data.</text>
</comment>
<sequence length="745" mass="83712">MTTPTSASPTASRWHIRPVGALKERAIPTADQVALTARNESGRAGEDESFFTALAQQGIHLNEAQRNAVRHDKGPLLCLAGAGSGKTSVLTARAAYLMAVRDVKPEALWLVTFTNKAAQEMRTRLARLPGVTAAMARGVQARTFHSFALVLLQAYAPPFKLIAEERMRHGMMKRVLRELGLHDQFQAETVLAALSSLKSRRALPAEWQPQNAGGKDMQRAMIRFEEQKAAQAGKDFDDLLLDTLRLLEEDDSLLQRLRRRFQYVMADEFQDTTPVQYELLQLLSDGHRNLAVFGDDDQTIYTFNGACHHYITGFQTRYPDAAQITLNINFRSAAPIVGLGNAIIACNQERLPKLMRAAAGMNANTNANHTAKMTDGSTEKREAITPLYLRPRDAEEEAQRIAEQIQAYVANGQHAWRDFAVLYRTAHTSRALVEHFTMQGLPFRQFGTEPLFYDHSLVRPLIDHLRLAVDPRDIQAMESAVAALYISREAGMRVIRDGEQQKAKKYPLIHLHYWMQLAEFQRDAIKPRIKLIKKLAAMKPHHAIREMRRKFYDKFTATLSGEQATAYQESSADTLEELESSARRFDSVDAFLRHIDDLKERYMAMHPEQEERRAFTGGKSAGQGNMRRQAAGPQEDVITLMTIHRAKGLEFPTVFLIGASDGILPHRTALRTETPPDRKAAAHTAAISSDGTEDMLLEEERRLAYVAVTRAKKRLYISSPAIVHGQKAEVSRFVREAWGEAVALK</sequence>
<dbReference type="PANTHER" id="PTHR11070:SF2">
    <property type="entry name" value="ATP-DEPENDENT DNA HELICASE SRS2"/>
    <property type="match status" value="1"/>
</dbReference>
<dbReference type="Pfam" id="PF00580">
    <property type="entry name" value="UvrD-helicase"/>
    <property type="match status" value="1"/>
</dbReference>
<evidence type="ECO:0000256" key="4">
    <source>
        <dbReference type="ARBA" id="ARBA00022806"/>
    </source>
</evidence>
<gene>
    <name evidence="14" type="ORF">M5X09_06570</name>
</gene>
<feature type="domain" description="UvrD-like helicase ATP-binding" evidence="12">
    <location>
        <begin position="59"/>
        <end position="333"/>
    </location>
</feature>
<dbReference type="CDD" id="cd17932">
    <property type="entry name" value="DEXQc_UvrD"/>
    <property type="match status" value="1"/>
</dbReference>
<evidence type="ECO:0000256" key="2">
    <source>
        <dbReference type="ARBA" id="ARBA00022741"/>
    </source>
</evidence>
<dbReference type="InterPro" id="IPR000212">
    <property type="entry name" value="DNA_helicase_UvrD/REP"/>
</dbReference>
<evidence type="ECO:0000313" key="15">
    <source>
        <dbReference type="Proteomes" id="UP001207626"/>
    </source>
</evidence>
<dbReference type="GO" id="GO:0004386">
    <property type="term" value="F:helicase activity"/>
    <property type="evidence" value="ECO:0007669"/>
    <property type="project" value="UniProtKB-KW"/>
</dbReference>
<dbReference type="EMBL" id="JAMDLW010000007">
    <property type="protein sequence ID" value="MCY9519348.1"/>
    <property type="molecule type" value="Genomic_DNA"/>
</dbReference>
<comment type="similarity">
    <text evidence="1">Belongs to the helicase family. UvrD subfamily.</text>
</comment>
<evidence type="ECO:0000259" key="13">
    <source>
        <dbReference type="PROSITE" id="PS51217"/>
    </source>
</evidence>